<evidence type="ECO:0000259" key="4">
    <source>
        <dbReference type="PROSITE" id="PS50932"/>
    </source>
</evidence>
<evidence type="ECO:0000313" key="6">
    <source>
        <dbReference type="Proteomes" id="UP000317998"/>
    </source>
</evidence>
<dbReference type="PROSITE" id="PS00356">
    <property type="entry name" value="HTH_LACI_1"/>
    <property type="match status" value="1"/>
</dbReference>
<proteinExistence type="predicted"/>
<dbReference type="CDD" id="cd01574">
    <property type="entry name" value="PBP1_LacI"/>
    <property type="match status" value="1"/>
</dbReference>
<dbReference type="Pfam" id="PF00356">
    <property type="entry name" value="LacI"/>
    <property type="match status" value="1"/>
</dbReference>
<gene>
    <name evidence="5" type="ORF">FB562_1926</name>
</gene>
<dbReference type="PRINTS" id="PR00036">
    <property type="entry name" value="HTHLACI"/>
</dbReference>
<dbReference type="Pfam" id="PF13377">
    <property type="entry name" value="Peripla_BP_3"/>
    <property type="match status" value="1"/>
</dbReference>
<sequence length="381" mass="42060">MRRRRAEWTRDRTRDRCSGGVHNGGVTQHVTVHIGLGAEARDRGRAMEPEKVRAPNIRDVARLAGVSYQTVSRVLNDSPNIKPSTRQRVIDVIDDLGYRPNQAARALVTNRSRTIGVLAGDTAHYGPTTSVHAIEIAAREAGYRVTITNSSSDYEALRAGLDHLRRQSVEAIIVIAPQLRVFDAISDMGLTIPFVTLDSTRHDSSHSVSVDQFSGGRMATRHLIDIGHTEIEHLAGPQDWIEADARMRGFLHEVREADLATRPPILGDWTAAFGYHAGLELLGNRDFTAVFCANDQMALGVIHAFHEHRVRVPEDVSVIGFDDVPDAAHFWPPLTTVRQDFAEIGRRSMAILLDELEGTATATHEQIAPELVLRASTAPPR</sequence>
<evidence type="ECO:0000256" key="1">
    <source>
        <dbReference type="ARBA" id="ARBA00023015"/>
    </source>
</evidence>
<reference evidence="5 6" key="1">
    <citation type="submission" date="2019-06" db="EMBL/GenBank/DDBJ databases">
        <title>Sequencing the genomes of 1000 actinobacteria strains.</title>
        <authorList>
            <person name="Klenk H.-P."/>
        </authorList>
    </citation>
    <scope>NUCLEOTIDE SEQUENCE [LARGE SCALE GENOMIC DNA]</scope>
    <source>
        <strain evidence="5 6">DSM 26477</strain>
    </source>
</reference>
<protein>
    <submittedName>
        <fullName evidence="5">LacI family transcriptional regulator</fullName>
    </submittedName>
</protein>
<dbReference type="GO" id="GO:0000976">
    <property type="term" value="F:transcription cis-regulatory region binding"/>
    <property type="evidence" value="ECO:0007669"/>
    <property type="project" value="TreeGrafter"/>
</dbReference>
<dbReference type="SUPFAM" id="SSF53822">
    <property type="entry name" value="Periplasmic binding protein-like I"/>
    <property type="match status" value="1"/>
</dbReference>
<dbReference type="PANTHER" id="PTHR30146">
    <property type="entry name" value="LACI-RELATED TRANSCRIPTIONAL REPRESSOR"/>
    <property type="match status" value="1"/>
</dbReference>
<name>A0A542YL50_9MICO</name>
<evidence type="ECO:0000256" key="2">
    <source>
        <dbReference type="ARBA" id="ARBA00023125"/>
    </source>
</evidence>
<keyword evidence="1" id="KW-0805">Transcription regulation</keyword>
<keyword evidence="3" id="KW-0804">Transcription</keyword>
<dbReference type="SUPFAM" id="SSF47413">
    <property type="entry name" value="lambda repressor-like DNA-binding domains"/>
    <property type="match status" value="1"/>
</dbReference>
<organism evidence="5 6">
    <name type="scientific">Homoserinimonas aerilata</name>
    <dbReference type="NCBI Taxonomy" id="1162970"/>
    <lineage>
        <taxon>Bacteria</taxon>
        <taxon>Bacillati</taxon>
        <taxon>Actinomycetota</taxon>
        <taxon>Actinomycetes</taxon>
        <taxon>Micrococcales</taxon>
        <taxon>Microbacteriaceae</taxon>
        <taxon>Homoserinimonas</taxon>
    </lineage>
</organism>
<dbReference type="InterPro" id="IPR010982">
    <property type="entry name" value="Lambda_DNA-bd_dom_sf"/>
</dbReference>
<dbReference type="PROSITE" id="PS50932">
    <property type="entry name" value="HTH_LACI_2"/>
    <property type="match status" value="1"/>
</dbReference>
<dbReference type="EMBL" id="VFOM01000001">
    <property type="protein sequence ID" value="TQL48820.1"/>
    <property type="molecule type" value="Genomic_DNA"/>
</dbReference>
<dbReference type="InterPro" id="IPR046335">
    <property type="entry name" value="LacI/GalR-like_sensor"/>
</dbReference>
<feature type="domain" description="HTH lacI-type" evidence="4">
    <location>
        <begin position="55"/>
        <end position="109"/>
    </location>
</feature>
<dbReference type="Gene3D" id="3.40.50.2300">
    <property type="match status" value="2"/>
</dbReference>
<evidence type="ECO:0000313" key="5">
    <source>
        <dbReference type="EMBL" id="TQL48820.1"/>
    </source>
</evidence>
<dbReference type="SMART" id="SM00354">
    <property type="entry name" value="HTH_LACI"/>
    <property type="match status" value="1"/>
</dbReference>
<dbReference type="Gene3D" id="1.10.260.40">
    <property type="entry name" value="lambda repressor-like DNA-binding domains"/>
    <property type="match status" value="1"/>
</dbReference>
<dbReference type="InterPro" id="IPR000843">
    <property type="entry name" value="HTH_LacI"/>
</dbReference>
<comment type="caution">
    <text evidence="5">The sequence shown here is derived from an EMBL/GenBank/DDBJ whole genome shotgun (WGS) entry which is preliminary data.</text>
</comment>
<dbReference type="InterPro" id="IPR028082">
    <property type="entry name" value="Peripla_BP_I"/>
</dbReference>
<dbReference type="GO" id="GO:0003700">
    <property type="term" value="F:DNA-binding transcription factor activity"/>
    <property type="evidence" value="ECO:0007669"/>
    <property type="project" value="TreeGrafter"/>
</dbReference>
<dbReference type="AlphaFoldDB" id="A0A542YL50"/>
<dbReference type="CDD" id="cd01392">
    <property type="entry name" value="HTH_LacI"/>
    <property type="match status" value="1"/>
</dbReference>
<dbReference type="Proteomes" id="UP000317998">
    <property type="component" value="Unassembled WGS sequence"/>
</dbReference>
<accession>A0A542YL50</accession>
<keyword evidence="6" id="KW-1185">Reference proteome</keyword>
<keyword evidence="2" id="KW-0238">DNA-binding</keyword>
<evidence type="ECO:0000256" key="3">
    <source>
        <dbReference type="ARBA" id="ARBA00023163"/>
    </source>
</evidence>
<dbReference type="PANTHER" id="PTHR30146:SF109">
    <property type="entry name" value="HTH-TYPE TRANSCRIPTIONAL REGULATOR GALS"/>
    <property type="match status" value="1"/>
</dbReference>